<name>A0A6J5LJD4_9CAUD</name>
<dbReference type="EMBL" id="LR796289">
    <property type="protein sequence ID" value="CAB4134694.1"/>
    <property type="molecule type" value="Genomic_DNA"/>
</dbReference>
<reference evidence="2" key="1">
    <citation type="submission" date="2020-04" db="EMBL/GenBank/DDBJ databases">
        <authorList>
            <person name="Chiriac C."/>
            <person name="Salcher M."/>
            <person name="Ghai R."/>
            <person name="Kavagutti S V."/>
        </authorList>
    </citation>
    <scope>NUCLEOTIDE SEQUENCE</scope>
</reference>
<feature type="region of interest" description="Disordered" evidence="1">
    <location>
        <begin position="1"/>
        <end position="25"/>
    </location>
</feature>
<proteinExistence type="predicted"/>
<evidence type="ECO:0008006" key="4">
    <source>
        <dbReference type="Google" id="ProtNLM"/>
    </source>
</evidence>
<dbReference type="EMBL" id="LR796619">
    <property type="protein sequence ID" value="CAB4154569.1"/>
    <property type="molecule type" value="Genomic_DNA"/>
</dbReference>
<protein>
    <recommendedName>
        <fullName evidence="4">DUF5681 domain-containing protein</fullName>
    </recommendedName>
</protein>
<gene>
    <name evidence="2" type="ORF">UFOVP282_23</name>
    <name evidence="3" type="ORF">UFOVP643_12</name>
</gene>
<sequence>MAQRGNPNLVKGVSGNPAGKPKGTLSKSTEAVKAYYLDLLNGNLDNIQEWLNRTAENDPKGALDFLIKLSPFVIPKKTETEMTIDSPLNIIIPSPKQD</sequence>
<evidence type="ECO:0000313" key="3">
    <source>
        <dbReference type="EMBL" id="CAB4154569.1"/>
    </source>
</evidence>
<evidence type="ECO:0000256" key="1">
    <source>
        <dbReference type="SAM" id="MobiDB-lite"/>
    </source>
</evidence>
<evidence type="ECO:0000313" key="2">
    <source>
        <dbReference type="EMBL" id="CAB4134694.1"/>
    </source>
</evidence>
<organism evidence="2">
    <name type="scientific">uncultured Caudovirales phage</name>
    <dbReference type="NCBI Taxonomy" id="2100421"/>
    <lineage>
        <taxon>Viruses</taxon>
        <taxon>Duplodnaviria</taxon>
        <taxon>Heunggongvirae</taxon>
        <taxon>Uroviricota</taxon>
        <taxon>Caudoviricetes</taxon>
        <taxon>Peduoviridae</taxon>
        <taxon>Maltschvirus</taxon>
        <taxon>Maltschvirus maltsch</taxon>
    </lineage>
</organism>
<accession>A0A6J5LJD4</accession>